<dbReference type="AlphaFoldDB" id="A0A1A9F0Z1"/>
<dbReference type="Pfam" id="PF02515">
    <property type="entry name" value="CoA_transf_3"/>
    <property type="match status" value="2"/>
</dbReference>
<dbReference type="OrthoDB" id="9058532at2"/>
<reference evidence="2" key="1">
    <citation type="submission" date="2016-05" db="EMBL/GenBank/DDBJ databases">
        <authorList>
            <person name="Baek K."/>
            <person name="Yang S.-J."/>
        </authorList>
    </citation>
    <scope>NUCLEOTIDE SEQUENCE [LARGE SCALE GENOMIC DNA]</scope>
    <source>
        <strain evidence="2">ST58-10</strain>
    </source>
</reference>
<keyword evidence="2" id="KW-1185">Reference proteome</keyword>
<dbReference type="STRING" id="1821621.A8C75_17070"/>
<dbReference type="KEGG" id="mars:A8C75_17070"/>
<dbReference type="PANTHER" id="PTHR48228">
    <property type="entry name" value="SUCCINYL-COA--D-CITRAMALATE COA-TRANSFERASE"/>
    <property type="match status" value="1"/>
</dbReference>
<gene>
    <name evidence="1" type="ORF">A8C75_17070</name>
</gene>
<dbReference type="InterPro" id="IPR023606">
    <property type="entry name" value="CoA-Trfase_III_dom_1_sf"/>
</dbReference>
<dbReference type="InterPro" id="IPR003673">
    <property type="entry name" value="CoA-Trfase_fam_III"/>
</dbReference>
<evidence type="ECO:0000313" key="1">
    <source>
        <dbReference type="EMBL" id="ANG64014.1"/>
    </source>
</evidence>
<name>A0A1A9F0Z1_9GAMM</name>
<dbReference type="Proteomes" id="UP000078070">
    <property type="component" value="Chromosome"/>
</dbReference>
<dbReference type="Gene3D" id="3.40.50.10540">
    <property type="entry name" value="Crotonobetainyl-coa:carnitine coa-transferase, domain 1"/>
    <property type="match status" value="3"/>
</dbReference>
<sequence>MHNNNQLPLAGVRVIDFGQQIAGPAVAMTLGDLGATVVHIDPPGGPQWDHPANAVLNRNKSCLQLDLKTDSGLEQALALIAQADIVIESFRPGVMQRLGVDFAQLREARPELITLSVPGFASNDTLRREWKASETVVAATAGAFTDMGFNRVLLGLNPSFSPLPLGSAYATTLAAASVVLALQARERSGRGDAIEVPVISALMEGLSYNSYVIEGLPERYKTMRELEIEHRKANNIPMDLSYDDLQEYLDPFYRTYLCADGRMFYCVCPSHRNHAKRALTVLGIYDELVAEGLPEVQDLHAPISQWDGETSIGVYPLPKKWAYIISVKMKQAFLTKTSEEWGQIFGEGQIPGAPHRTTQEWVNHEHTNAAGLIVEVMDPEYGLMKQPGPFAWLEESAARMVKPRPRRNVSFEQALTELREVASAETLTRPVGSAIAPASNAGWLDGFRVLDLTNVIAGPHSTAFLARFGAKVIKLDPVKPLYDPLIGTLFTFQTGMGKQSALVDIMNDEGREVFNRLVRSVDMVVINAPERQLKALGLDNDSLQAVNPGVLFCRLDCLGGPLPGPKSNYIGYDDIIQAHSGIMSRFGGPQTPEEHAHLGTLDVNCGFAAGLGMAVSIYHKLRTGQPTRSRTSLSAITNLAQLSFAFDYKGRAPFNEPSGRDVLGHNALSHFYRAADGWIYLDANASELAQLEQIEGLSGISRADDIGEFLRTALQAAPAAYWADMLQAADIAAAVPQSIESLREQYSRDGDGSVGIDKGSFAFSIHRDHPSGHCLTQIDHLAIRPSEASIKAASLPERWGHSTREVLAAAGYSAGEIESMLERNIASLGWASEYLPS</sequence>
<dbReference type="InterPro" id="IPR050509">
    <property type="entry name" value="CoA-transferase_III"/>
</dbReference>
<dbReference type="RefSeq" id="WP_067385207.1">
    <property type="nucleotide sequence ID" value="NZ_CP015839.1"/>
</dbReference>
<accession>A0A1A9F0Z1</accession>
<dbReference type="InterPro" id="IPR044855">
    <property type="entry name" value="CoA-Trfase_III_dom3_sf"/>
</dbReference>
<dbReference type="Gene3D" id="3.30.1540.10">
    <property type="entry name" value="formyl-coa transferase, domain 3"/>
    <property type="match status" value="1"/>
</dbReference>
<proteinExistence type="predicted"/>
<protein>
    <submittedName>
        <fullName evidence="1">Carnitine dehydratase</fullName>
    </submittedName>
</protein>
<reference evidence="1 2" key="2">
    <citation type="journal article" date="2018" name="Int. J. Syst. Evol. Microbiol.">
        <title>Marinobacterium aestuarii sp. nov., a benzene-degrading marine bacterium isolated from estuary sediment.</title>
        <authorList>
            <person name="Bae S.S."/>
            <person name="Jung J."/>
            <person name="Chung D."/>
            <person name="Baek K."/>
        </authorList>
    </citation>
    <scope>NUCLEOTIDE SEQUENCE [LARGE SCALE GENOMIC DNA]</scope>
    <source>
        <strain evidence="1 2">ST58-10</strain>
    </source>
</reference>
<dbReference type="SUPFAM" id="SSF89796">
    <property type="entry name" value="CoA-transferase family III (CaiB/BaiF)"/>
    <property type="match status" value="2"/>
</dbReference>
<dbReference type="GO" id="GO:0003824">
    <property type="term" value="F:catalytic activity"/>
    <property type="evidence" value="ECO:0007669"/>
    <property type="project" value="InterPro"/>
</dbReference>
<organism evidence="1 2">
    <name type="scientific">Marinobacterium aestuarii</name>
    <dbReference type="NCBI Taxonomy" id="1821621"/>
    <lineage>
        <taxon>Bacteria</taxon>
        <taxon>Pseudomonadati</taxon>
        <taxon>Pseudomonadota</taxon>
        <taxon>Gammaproteobacteria</taxon>
        <taxon>Oceanospirillales</taxon>
        <taxon>Oceanospirillaceae</taxon>
        <taxon>Marinobacterium</taxon>
    </lineage>
</organism>
<dbReference type="EMBL" id="CP015839">
    <property type="protein sequence ID" value="ANG64014.1"/>
    <property type="molecule type" value="Genomic_DNA"/>
</dbReference>
<evidence type="ECO:0000313" key="2">
    <source>
        <dbReference type="Proteomes" id="UP000078070"/>
    </source>
</evidence>
<dbReference type="PANTHER" id="PTHR48228:SF5">
    <property type="entry name" value="ALPHA-METHYLACYL-COA RACEMASE"/>
    <property type="match status" value="1"/>
</dbReference>